<organism evidence="1 2">
    <name type="scientific">Dorcoceras hygrometricum</name>
    <dbReference type="NCBI Taxonomy" id="472368"/>
    <lineage>
        <taxon>Eukaryota</taxon>
        <taxon>Viridiplantae</taxon>
        <taxon>Streptophyta</taxon>
        <taxon>Embryophyta</taxon>
        <taxon>Tracheophyta</taxon>
        <taxon>Spermatophyta</taxon>
        <taxon>Magnoliopsida</taxon>
        <taxon>eudicotyledons</taxon>
        <taxon>Gunneridae</taxon>
        <taxon>Pentapetalae</taxon>
        <taxon>asterids</taxon>
        <taxon>lamiids</taxon>
        <taxon>Lamiales</taxon>
        <taxon>Gesneriaceae</taxon>
        <taxon>Didymocarpoideae</taxon>
        <taxon>Trichosporeae</taxon>
        <taxon>Loxocarpinae</taxon>
        <taxon>Dorcoceras</taxon>
    </lineage>
</organism>
<dbReference type="AlphaFoldDB" id="A0A2Z7AHW7"/>
<proteinExistence type="predicted"/>
<name>A0A2Z7AHW7_9LAMI</name>
<keyword evidence="2" id="KW-1185">Reference proteome</keyword>
<evidence type="ECO:0000313" key="1">
    <source>
        <dbReference type="EMBL" id="KZV21304.1"/>
    </source>
</evidence>
<evidence type="ECO:0000313" key="2">
    <source>
        <dbReference type="Proteomes" id="UP000250235"/>
    </source>
</evidence>
<dbReference type="Proteomes" id="UP000250235">
    <property type="component" value="Unassembled WGS sequence"/>
</dbReference>
<accession>A0A2Z7AHW7</accession>
<gene>
    <name evidence="1" type="ORF">F511_25626</name>
</gene>
<sequence>MDAIRKACVSIEEDKDCYLDCVQREHKSLEIKTARNQIREVQHSDQTGTQLKFTREDLFTALNDMVHEYKKLSQYFEEVMAEKESHASKAELVSSSEMQAALSKLSNELRSRSLEMLNENHCLGDIMSSWTKSSASLDKFQGAMNPSDDRSELSYVRFCGMGYTAPEKTKESWIKKRVEQIRGQPKMLGKIQASSLKLLQRKGSTGLVQISAAAKTDVIRREGFQIRLRYG</sequence>
<protein>
    <submittedName>
        <fullName evidence="1">Uncharacterized protein</fullName>
    </submittedName>
</protein>
<reference evidence="1 2" key="1">
    <citation type="journal article" date="2015" name="Proc. Natl. Acad. Sci. U.S.A.">
        <title>The resurrection genome of Boea hygrometrica: A blueprint for survival of dehydration.</title>
        <authorList>
            <person name="Xiao L."/>
            <person name="Yang G."/>
            <person name="Zhang L."/>
            <person name="Yang X."/>
            <person name="Zhao S."/>
            <person name="Ji Z."/>
            <person name="Zhou Q."/>
            <person name="Hu M."/>
            <person name="Wang Y."/>
            <person name="Chen M."/>
            <person name="Xu Y."/>
            <person name="Jin H."/>
            <person name="Xiao X."/>
            <person name="Hu G."/>
            <person name="Bao F."/>
            <person name="Hu Y."/>
            <person name="Wan P."/>
            <person name="Li L."/>
            <person name="Deng X."/>
            <person name="Kuang T."/>
            <person name="Xiang C."/>
            <person name="Zhu J.K."/>
            <person name="Oliver M.J."/>
            <person name="He Y."/>
        </authorList>
    </citation>
    <scope>NUCLEOTIDE SEQUENCE [LARGE SCALE GENOMIC DNA]</scope>
    <source>
        <strain evidence="2">cv. XS01</strain>
    </source>
</reference>
<dbReference type="EMBL" id="KV014906">
    <property type="protein sequence ID" value="KZV21304.1"/>
    <property type="molecule type" value="Genomic_DNA"/>
</dbReference>